<keyword evidence="4" id="KW-1185">Reference proteome</keyword>
<dbReference type="Proteomes" id="UP000009296">
    <property type="component" value="Chromosome"/>
</dbReference>
<dbReference type="InterPro" id="IPR036071">
    <property type="entry name" value="AMMECR1_dom_sf"/>
</dbReference>
<dbReference type="InterPro" id="IPR023473">
    <property type="entry name" value="AMMECR1"/>
</dbReference>
<dbReference type="EMBL" id="CP002792">
    <property type="protein sequence ID" value="AEH07106.1"/>
    <property type="molecule type" value="Genomic_DNA"/>
</dbReference>
<sequence>MEKLTLEEGTFAVKFARTVIENYLTGKDTTLCDFPEKFNEPRGVFVSLHTYPEHNLRGCIGIPEPVMPLIEALKEASISAAVSDPRFPPVSLSELDEIVIEVSILTVPKLIEVDDPTEYLEKIEIGRDGLIIEYGAYRGLLLPQVPVEFNWDVAQYLANLCLKAGMPPDTWLKRNVNIYSFQAQIFEEIKPNSQVVEKTMYSGCQ</sequence>
<name>F8ANW5_METOI</name>
<dbReference type="InterPro" id="IPR027485">
    <property type="entry name" value="AMMECR1_N"/>
</dbReference>
<dbReference type="NCBIfam" id="TIGR04335">
    <property type="entry name" value="AmmeMemoSam_A"/>
    <property type="match status" value="1"/>
</dbReference>
<dbReference type="HOGENOM" id="CLU_095686_1_1_2"/>
<dbReference type="PANTHER" id="PTHR13016">
    <property type="entry name" value="AMMECR1 HOMOLOG"/>
    <property type="match status" value="1"/>
</dbReference>
<evidence type="ECO:0000259" key="2">
    <source>
        <dbReference type="PROSITE" id="PS51112"/>
    </source>
</evidence>
<dbReference type="OrthoDB" id="25187at2157"/>
<dbReference type="InterPro" id="IPR002733">
    <property type="entry name" value="AMMECR1_domain"/>
</dbReference>
<dbReference type="InterPro" id="IPR023472">
    <property type="entry name" value="Uncharacterised_MJ0810"/>
</dbReference>
<evidence type="ECO:0000313" key="3">
    <source>
        <dbReference type="EMBL" id="AEH07106.1"/>
    </source>
</evidence>
<dbReference type="Gene3D" id="3.30.1490.150">
    <property type="entry name" value="Hypothetical protein ph0010, domain 2"/>
    <property type="match status" value="1"/>
</dbReference>
<dbReference type="RefSeq" id="WP_013867290.1">
    <property type="nucleotide sequence ID" value="NC_015636.1"/>
</dbReference>
<organism evidence="3 4">
    <name type="scientific">Methanothermococcus okinawensis (strain DSM 14208 / JCM 11175 / IH1)</name>
    <dbReference type="NCBI Taxonomy" id="647113"/>
    <lineage>
        <taxon>Archaea</taxon>
        <taxon>Methanobacteriati</taxon>
        <taxon>Methanobacteriota</taxon>
        <taxon>Methanomada group</taxon>
        <taxon>Methanococci</taxon>
        <taxon>Methanococcales</taxon>
        <taxon>Methanococcaceae</taxon>
        <taxon>Methanothermococcus</taxon>
    </lineage>
</organism>
<feature type="domain" description="AMMECR1" evidence="2">
    <location>
        <begin position="7"/>
        <end position="197"/>
    </location>
</feature>
<proteinExistence type="inferred from homology"/>
<dbReference type="STRING" id="647113.Metok_1137"/>
<dbReference type="Gene3D" id="3.30.700.20">
    <property type="entry name" value="Hypothetical protein ph0010, domain 1"/>
    <property type="match status" value="1"/>
</dbReference>
<dbReference type="eggNOG" id="arCOG01336">
    <property type="taxonomic scope" value="Archaea"/>
</dbReference>
<evidence type="ECO:0000313" key="4">
    <source>
        <dbReference type="Proteomes" id="UP000009296"/>
    </source>
</evidence>
<dbReference type="NCBIfam" id="TIGR00296">
    <property type="entry name" value="TIGR00296 family protein"/>
    <property type="match status" value="1"/>
</dbReference>
<dbReference type="GeneID" id="10773293"/>
<protein>
    <recommendedName>
        <fullName evidence="1">Protein Metok_1137</fullName>
    </recommendedName>
</protein>
<gene>
    <name evidence="3" type="ordered locus">Metok_1137</name>
</gene>
<dbReference type="PANTHER" id="PTHR13016:SF0">
    <property type="entry name" value="AMME SYNDROME CANDIDATE GENE 1 PROTEIN"/>
    <property type="match status" value="1"/>
</dbReference>
<dbReference type="SUPFAM" id="SSF143447">
    <property type="entry name" value="AMMECR1-like"/>
    <property type="match status" value="1"/>
</dbReference>
<dbReference type="Pfam" id="PF01871">
    <property type="entry name" value="AMMECR1"/>
    <property type="match status" value="1"/>
</dbReference>
<accession>F8ANW5</accession>
<reference evidence="3" key="1">
    <citation type="submission" date="2011-05" db="EMBL/GenBank/DDBJ databases">
        <title>Complete sequence of chromosome of Methanothermococcus okinawensis IH1.</title>
        <authorList>
            <consortium name="US DOE Joint Genome Institute"/>
            <person name="Lucas S."/>
            <person name="Han J."/>
            <person name="Lapidus A."/>
            <person name="Cheng J.-F."/>
            <person name="Goodwin L."/>
            <person name="Pitluck S."/>
            <person name="Peters L."/>
            <person name="Mikhailova N."/>
            <person name="Held B."/>
            <person name="Han C."/>
            <person name="Tapia R."/>
            <person name="Land M."/>
            <person name="Hauser L."/>
            <person name="Kyrpides N."/>
            <person name="Ivanova N."/>
            <person name="Pagani I."/>
            <person name="Sieprawska-Lupa M."/>
            <person name="Takai K."/>
            <person name="Miyazaki J."/>
            <person name="Whitman W."/>
            <person name="Woyke T."/>
        </authorList>
    </citation>
    <scope>NUCLEOTIDE SEQUENCE</scope>
    <source>
        <strain evidence="3">IH1</strain>
    </source>
</reference>
<dbReference type="KEGG" id="mok:Metok_1137"/>
<dbReference type="InterPro" id="IPR027623">
    <property type="entry name" value="AmmeMemoSam_A"/>
</dbReference>
<dbReference type="AlphaFoldDB" id="F8ANW5"/>
<dbReference type="HAMAP" id="MF_00645">
    <property type="entry name" value="AMMECR1"/>
    <property type="match status" value="1"/>
</dbReference>
<evidence type="ECO:0000256" key="1">
    <source>
        <dbReference type="HAMAP-Rule" id="MF_00645"/>
    </source>
</evidence>
<dbReference type="PROSITE" id="PS51112">
    <property type="entry name" value="AMMECR1"/>
    <property type="match status" value="1"/>
</dbReference>